<dbReference type="Gene3D" id="3.40.525.10">
    <property type="entry name" value="CRAL-TRIO lipid binding domain"/>
    <property type="match status" value="1"/>
</dbReference>
<sequence>MSIRQLPENLQRRAEEELNETPQRRKDCIQHIKDWLSKQPHLNINPDDQLILSFLRGCKYRTEKTKEKIDYYYSTKTLYHEAFLNRDPSSDEIQNALNAGRYLVPLPKSDDPLAPRIFLYPNNPYTPSESLNPEVQFKVMQMVMDIILLEDDSFVINGFQIIQFLSGFSIQHLAQLSPILLRKIYLCTVKRYPARMKAIHFVNLPTAGITMYNILKPFISQKVQSRTTFHQTKDYSELHKLIPKSNLPKELGGENYNVSDILNEWNHKVMSYKSWFLEDEGIRSDESKRIINSDTYGVQGCFRKLEVD</sequence>
<dbReference type="Proteomes" id="UP001329430">
    <property type="component" value="Chromosome 3"/>
</dbReference>
<dbReference type="Gene3D" id="1.10.8.20">
    <property type="entry name" value="N-terminal domain of phosphatidylinositol transfer protein sec14p"/>
    <property type="match status" value="1"/>
</dbReference>
<dbReference type="PANTHER" id="PTHR10174:SF216">
    <property type="entry name" value="CRAL-TRIO DOMAIN-CONTAINING PROTEIN-RELATED"/>
    <property type="match status" value="1"/>
</dbReference>
<keyword evidence="4" id="KW-1185">Reference proteome</keyword>
<name>A0AAN7ZR91_9COLE</name>
<evidence type="ECO:0000259" key="2">
    <source>
        <dbReference type="PROSITE" id="PS50191"/>
    </source>
</evidence>
<dbReference type="SMART" id="SM00516">
    <property type="entry name" value="SEC14"/>
    <property type="match status" value="1"/>
</dbReference>
<dbReference type="InterPro" id="IPR036273">
    <property type="entry name" value="CRAL/TRIO_N_dom_sf"/>
</dbReference>
<dbReference type="SUPFAM" id="SSF52087">
    <property type="entry name" value="CRAL/TRIO domain"/>
    <property type="match status" value="1"/>
</dbReference>
<dbReference type="GO" id="GO:0016020">
    <property type="term" value="C:membrane"/>
    <property type="evidence" value="ECO:0007669"/>
    <property type="project" value="TreeGrafter"/>
</dbReference>
<feature type="region of interest" description="Disordered" evidence="1">
    <location>
        <begin position="1"/>
        <end position="23"/>
    </location>
</feature>
<organism evidence="3 4">
    <name type="scientific">Pyrocoelia pectoralis</name>
    <dbReference type="NCBI Taxonomy" id="417401"/>
    <lineage>
        <taxon>Eukaryota</taxon>
        <taxon>Metazoa</taxon>
        <taxon>Ecdysozoa</taxon>
        <taxon>Arthropoda</taxon>
        <taxon>Hexapoda</taxon>
        <taxon>Insecta</taxon>
        <taxon>Pterygota</taxon>
        <taxon>Neoptera</taxon>
        <taxon>Endopterygota</taxon>
        <taxon>Coleoptera</taxon>
        <taxon>Polyphaga</taxon>
        <taxon>Elateriformia</taxon>
        <taxon>Elateroidea</taxon>
        <taxon>Lampyridae</taxon>
        <taxon>Lampyrinae</taxon>
        <taxon>Pyrocoelia</taxon>
    </lineage>
</organism>
<reference evidence="3 4" key="1">
    <citation type="journal article" date="2024" name="Insects">
        <title>An Improved Chromosome-Level Genome Assembly of the Firefly Pyrocoelia pectoralis.</title>
        <authorList>
            <person name="Fu X."/>
            <person name="Meyer-Rochow V.B."/>
            <person name="Ballantyne L."/>
            <person name="Zhu X."/>
        </authorList>
    </citation>
    <scope>NUCLEOTIDE SEQUENCE [LARGE SCALE GENOMIC DNA]</scope>
    <source>
        <strain evidence="3">XCY_ONT2</strain>
    </source>
</reference>
<feature type="domain" description="CRAL-TRIO" evidence="2">
    <location>
        <begin position="90"/>
        <end position="259"/>
    </location>
</feature>
<comment type="caution">
    <text evidence="3">The sequence shown here is derived from an EMBL/GenBank/DDBJ whole genome shotgun (WGS) entry which is preliminary data.</text>
</comment>
<evidence type="ECO:0000313" key="4">
    <source>
        <dbReference type="Proteomes" id="UP001329430"/>
    </source>
</evidence>
<dbReference type="InterPro" id="IPR036865">
    <property type="entry name" value="CRAL-TRIO_dom_sf"/>
</dbReference>
<dbReference type="AlphaFoldDB" id="A0AAN7ZR91"/>
<protein>
    <recommendedName>
        <fullName evidence="2">CRAL-TRIO domain-containing protein</fullName>
    </recommendedName>
</protein>
<dbReference type="PRINTS" id="PR00180">
    <property type="entry name" value="CRETINALDHBP"/>
</dbReference>
<dbReference type="EMBL" id="JAVRBK010000003">
    <property type="protein sequence ID" value="KAK5646478.1"/>
    <property type="molecule type" value="Genomic_DNA"/>
</dbReference>
<dbReference type="PANTHER" id="PTHR10174">
    <property type="entry name" value="ALPHA-TOCOPHEROL TRANSFER PROTEIN-RELATED"/>
    <property type="match status" value="1"/>
</dbReference>
<evidence type="ECO:0000256" key="1">
    <source>
        <dbReference type="SAM" id="MobiDB-lite"/>
    </source>
</evidence>
<proteinExistence type="predicted"/>
<evidence type="ECO:0000313" key="3">
    <source>
        <dbReference type="EMBL" id="KAK5646478.1"/>
    </source>
</evidence>
<dbReference type="PROSITE" id="PS50191">
    <property type="entry name" value="CRAL_TRIO"/>
    <property type="match status" value="1"/>
</dbReference>
<dbReference type="Pfam" id="PF00650">
    <property type="entry name" value="CRAL_TRIO"/>
    <property type="match status" value="1"/>
</dbReference>
<dbReference type="InterPro" id="IPR001251">
    <property type="entry name" value="CRAL-TRIO_dom"/>
</dbReference>
<feature type="compositionally biased region" description="Basic and acidic residues" evidence="1">
    <location>
        <begin position="10"/>
        <end position="23"/>
    </location>
</feature>
<dbReference type="Gene3D" id="1.20.5.1200">
    <property type="entry name" value="Alpha-tocopherol transfer"/>
    <property type="match status" value="1"/>
</dbReference>
<accession>A0AAN7ZR91</accession>
<dbReference type="CDD" id="cd00170">
    <property type="entry name" value="SEC14"/>
    <property type="match status" value="1"/>
</dbReference>
<dbReference type="SUPFAM" id="SSF46938">
    <property type="entry name" value="CRAL/TRIO N-terminal domain"/>
    <property type="match status" value="1"/>
</dbReference>
<gene>
    <name evidence="3" type="ORF">RI129_004942</name>
</gene>
<dbReference type="GO" id="GO:1902936">
    <property type="term" value="F:phosphatidylinositol bisphosphate binding"/>
    <property type="evidence" value="ECO:0007669"/>
    <property type="project" value="TreeGrafter"/>
</dbReference>